<dbReference type="InterPro" id="IPR022243">
    <property type="entry name" value="DUF3768"/>
</dbReference>
<sequence length="113" mass="12552">MGLLTSERTRRIRVLNDNFRTTFIGGRVVMTAGVAALPIDLQARAILAVQQFSAFDRENDPHGQHDFGAIEVGGDALFWKIDQYNEDCSAGSEDPADPEKTTRVLTIMFSSEY</sequence>
<reference evidence="1 2" key="1">
    <citation type="submission" date="2018-10" db="EMBL/GenBank/DDBJ databases">
        <title>Bradyrhizobium sp. nov., effective nodules isolated from peanut in China.</title>
        <authorList>
            <person name="Li Y."/>
        </authorList>
    </citation>
    <scope>NUCLEOTIDE SEQUENCE [LARGE SCALE GENOMIC DNA]</scope>
    <source>
        <strain evidence="1 2">CCBAU 53426</strain>
    </source>
</reference>
<keyword evidence="2" id="KW-1185">Reference proteome</keyword>
<organism evidence="1 2">
    <name type="scientific">Bradyrhizobium guangzhouense</name>
    <dbReference type="NCBI Taxonomy" id="1325095"/>
    <lineage>
        <taxon>Bacteria</taxon>
        <taxon>Pseudomonadati</taxon>
        <taxon>Pseudomonadota</taxon>
        <taxon>Alphaproteobacteria</taxon>
        <taxon>Hyphomicrobiales</taxon>
        <taxon>Nitrobacteraceae</taxon>
        <taxon>Bradyrhizobium</taxon>
    </lineage>
</organism>
<evidence type="ECO:0000313" key="2">
    <source>
        <dbReference type="Proteomes" id="UP000290401"/>
    </source>
</evidence>
<dbReference type="Proteomes" id="UP000290401">
    <property type="component" value="Unassembled WGS sequence"/>
</dbReference>
<name>A0ABY0E566_9BRAD</name>
<dbReference type="EMBL" id="RDQZ01000013">
    <property type="protein sequence ID" value="RXH12326.1"/>
    <property type="molecule type" value="Genomic_DNA"/>
</dbReference>
<evidence type="ECO:0000313" key="1">
    <source>
        <dbReference type="EMBL" id="RXH12326.1"/>
    </source>
</evidence>
<protein>
    <submittedName>
        <fullName evidence="1">DUF3768 domain-containing protein</fullName>
    </submittedName>
</protein>
<dbReference type="Pfam" id="PF12599">
    <property type="entry name" value="DUF3768"/>
    <property type="match status" value="1"/>
</dbReference>
<proteinExistence type="predicted"/>
<comment type="caution">
    <text evidence="1">The sequence shown here is derived from an EMBL/GenBank/DDBJ whole genome shotgun (WGS) entry which is preliminary data.</text>
</comment>
<gene>
    <name evidence="1" type="ORF">EAS56_17615</name>
</gene>
<accession>A0ABY0E566</accession>